<name>A0A370KAP1_9GAMM</name>
<dbReference type="RefSeq" id="WP_114823260.1">
    <property type="nucleotide sequence ID" value="NZ_QQSY01000001.1"/>
</dbReference>
<keyword evidence="2" id="KW-1185">Reference proteome</keyword>
<sequence>MSDHIVIEWEQISVGGVLVNHYLARLVEPITTGHFATVIHEGGAWRVIWYPSGISSQVSSFEVSSLETRKILAHPPSEPSIRLSPGEREMATPVIHRSLRKANRRLDAHHLFRDAKHLRLLTSVLDDLQAHLA</sequence>
<evidence type="ECO:0000313" key="1">
    <source>
        <dbReference type="EMBL" id="RDI99517.1"/>
    </source>
</evidence>
<dbReference type="EMBL" id="QQSY01000001">
    <property type="protein sequence ID" value="RDI99517.1"/>
    <property type="molecule type" value="Genomic_DNA"/>
</dbReference>
<protein>
    <submittedName>
        <fullName evidence="1">Uncharacterized protein</fullName>
    </submittedName>
</protein>
<gene>
    <name evidence="1" type="ORF">DVT68_01260</name>
</gene>
<comment type="caution">
    <text evidence="1">The sequence shown here is derived from an EMBL/GenBank/DDBJ whole genome shotgun (WGS) entry which is preliminary data.</text>
</comment>
<dbReference type="AlphaFoldDB" id="A0A370KAP1"/>
<accession>A0A370KAP1</accession>
<reference evidence="1 2" key="1">
    <citation type="submission" date="2018-07" db="EMBL/GenBank/DDBJ databases">
        <title>Dyella solisilvae sp. nov., isolated from the pine and broad-leaved mixed forest soil.</title>
        <authorList>
            <person name="Gao Z."/>
            <person name="Qiu L."/>
        </authorList>
    </citation>
    <scope>NUCLEOTIDE SEQUENCE [LARGE SCALE GENOMIC DNA]</scope>
    <source>
        <strain evidence="1 2">DHG54</strain>
    </source>
</reference>
<proteinExistence type="predicted"/>
<dbReference type="Proteomes" id="UP000254711">
    <property type="component" value="Unassembled WGS sequence"/>
</dbReference>
<organism evidence="1 2">
    <name type="scientific">Dyella solisilvae</name>
    <dbReference type="NCBI Taxonomy" id="1920168"/>
    <lineage>
        <taxon>Bacteria</taxon>
        <taxon>Pseudomonadati</taxon>
        <taxon>Pseudomonadota</taxon>
        <taxon>Gammaproteobacteria</taxon>
        <taxon>Lysobacterales</taxon>
        <taxon>Rhodanobacteraceae</taxon>
        <taxon>Dyella</taxon>
    </lineage>
</organism>
<evidence type="ECO:0000313" key="2">
    <source>
        <dbReference type="Proteomes" id="UP000254711"/>
    </source>
</evidence>